<evidence type="ECO:0000313" key="2">
    <source>
        <dbReference type="EMBL" id="KAF7305483.1"/>
    </source>
</evidence>
<name>A0A8H6SUH2_MYCCL</name>
<gene>
    <name evidence="2" type="ORF">HMN09_00801100</name>
</gene>
<protein>
    <submittedName>
        <fullName evidence="2">Zn(2)-C6 fungal-type domain-containing protein</fullName>
    </submittedName>
</protein>
<accession>A0A8H6SUH2</accession>
<dbReference type="Proteomes" id="UP000613580">
    <property type="component" value="Unassembled WGS sequence"/>
</dbReference>
<dbReference type="GO" id="GO:0008270">
    <property type="term" value="F:zinc ion binding"/>
    <property type="evidence" value="ECO:0007669"/>
    <property type="project" value="InterPro"/>
</dbReference>
<dbReference type="InterPro" id="IPR001138">
    <property type="entry name" value="Zn2Cys6_DnaBD"/>
</dbReference>
<evidence type="ECO:0000259" key="1">
    <source>
        <dbReference type="PROSITE" id="PS50048"/>
    </source>
</evidence>
<dbReference type="CDD" id="cd00067">
    <property type="entry name" value="GAL4"/>
    <property type="match status" value="1"/>
</dbReference>
<dbReference type="InterPro" id="IPR036864">
    <property type="entry name" value="Zn2-C6_fun-type_DNA-bd_sf"/>
</dbReference>
<sequence length="684" mass="74675">MDPPPKPPKKLPACDRCKARRVLCHPQPNGVPCPRCAEKNEMCTTTPTQRGRPRKYPLQTKPVVETRVIKLPQNPGPVFQSSFNCPELTPEFVAHCFDVLKLMPQYNHPLIEMSMIKKDIRTASYRLELLHPSLRVLALAIICAASLASFHPSVLGDGPRPTSLADSVSFFASASTQDLLGCGLRRAPAFQALRNEAFKAAWETGVMLQPSVENAAACFLLDLMEQVDFVGVSRPWATAYMAHVRTLAPGWHASGQFGATDAVLWSAFILSESIISAIRRTPLLVTPHDQSMLCGPEPPDLGTLLTMLSKVNNPSFGVFWSFVQPCEFIPLSSSLHSRWINLISTLLHTVLFHVTAMSRQLSEKIAGDYARLAPLNEAAAITFLTSLTTMQALLSQLLTHAEVIIGSTAPSDQLTTEDDPARPDLLVRASAFALMVGHTGLCLPFYRELEYRDNTAEHAAQRQSVTGIGTPLVNVVDVELSPATRARVRLLRDQARELAVDAAQTLSNVLSLLPRGQFTPIHYHMIHGWAQFCLEEAEEDERVDVELAHTMEAFSKEIKYLSYSLHGIATPTATPLIDKLDAYVLRASTVMRRASFQQQGPFVSEFAEPDAAGSMSASPEQFPALQVDAGYDFGLGLGLVTGVPVAEGVGVGYAMPVPLPVQIAGQVGNGHSFQSWDGFSNSYA</sequence>
<dbReference type="AlphaFoldDB" id="A0A8H6SUH2"/>
<dbReference type="EMBL" id="JACAZE010000010">
    <property type="protein sequence ID" value="KAF7305483.1"/>
    <property type="molecule type" value="Genomic_DNA"/>
</dbReference>
<dbReference type="OrthoDB" id="3040293at2759"/>
<dbReference type="PROSITE" id="PS00463">
    <property type="entry name" value="ZN2_CY6_FUNGAL_1"/>
    <property type="match status" value="1"/>
</dbReference>
<dbReference type="Gene3D" id="4.10.240.10">
    <property type="entry name" value="Zn(2)-C6 fungal-type DNA-binding domain"/>
    <property type="match status" value="1"/>
</dbReference>
<organism evidence="2 3">
    <name type="scientific">Mycena chlorophos</name>
    <name type="common">Agaric fungus</name>
    <name type="synonym">Agaricus chlorophos</name>
    <dbReference type="NCBI Taxonomy" id="658473"/>
    <lineage>
        <taxon>Eukaryota</taxon>
        <taxon>Fungi</taxon>
        <taxon>Dikarya</taxon>
        <taxon>Basidiomycota</taxon>
        <taxon>Agaricomycotina</taxon>
        <taxon>Agaricomycetes</taxon>
        <taxon>Agaricomycetidae</taxon>
        <taxon>Agaricales</taxon>
        <taxon>Marasmiineae</taxon>
        <taxon>Mycenaceae</taxon>
        <taxon>Mycena</taxon>
    </lineage>
</organism>
<proteinExistence type="predicted"/>
<reference evidence="2" key="1">
    <citation type="submission" date="2020-05" db="EMBL/GenBank/DDBJ databases">
        <title>Mycena genomes resolve the evolution of fungal bioluminescence.</title>
        <authorList>
            <person name="Tsai I.J."/>
        </authorList>
    </citation>
    <scope>NUCLEOTIDE SEQUENCE</scope>
    <source>
        <strain evidence="2">110903Hualien_Pintung</strain>
    </source>
</reference>
<comment type="caution">
    <text evidence="2">The sequence shown here is derived from an EMBL/GenBank/DDBJ whole genome shotgun (WGS) entry which is preliminary data.</text>
</comment>
<evidence type="ECO:0000313" key="3">
    <source>
        <dbReference type="Proteomes" id="UP000613580"/>
    </source>
</evidence>
<dbReference type="PROSITE" id="PS50048">
    <property type="entry name" value="ZN2_CY6_FUNGAL_2"/>
    <property type="match status" value="1"/>
</dbReference>
<dbReference type="GO" id="GO:0000981">
    <property type="term" value="F:DNA-binding transcription factor activity, RNA polymerase II-specific"/>
    <property type="evidence" value="ECO:0007669"/>
    <property type="project" value="InterPro"/>
</dbReference>
<feature type="domain" description="Zn(2)-C6 fungal-type" evidence="1">
    <location>
        <begin position="13"/>
        <end position="45"/>
    </location>
</feature>
<keyword evidence="3" id="KW-1185">Reference proteome</keyword>
<dbReference type="SUPFAM" id="SSF57701">
    <property type="entry name" value="Zn2/Cys6 DNA-binding domain"/>
    <property type="match status" value="1"/>
</dbReference>